<keyword evidence="3" id="KW-1185">Reference proteome</keyword>
<dbReference type="OrthoDB" id="123651at2759"/>
<evidence type="ECO:0000256" key="1">
    <source>
        <dbReference type="SAM" id="Coils"/>
    </source>
</evidence>
<keyword evidence="1" id="KW-0175">Coiled coil</keyword>
<reference evidence="2" key="1">
    <citation type="submission" date="2019-03" db="EMBL/GenBank/DDBJ databases">
        <title>Long read genome sequence of the mycoparasitic Pythium oligandrum ATCC 38472 isolated from sugarbeet rhizosphere.</title>
        <authorList>
            <person name="Gaulin E."/>
        </authorList>
    </citation>
    <scope>NUCLEOTIDE SEQUENCE</scope>
    <source>
        <strain evidence="2">ATCC 38472_TT</strain>
    </source>
</reference>
<evidence type="ECO:0000313" key="2">
    <source>
        <dbReference type="EMBL" id="TMW64085.1"/>
    </source>
</evidence>
<dbReference type="AlphaFoldDB" id="A0A8K1CK13"/>
<name>A0A8K1CK13_PYTOL</name>
<organism evidence="2 3">
    <name type="scientific">Pythium oligandrum</name>
    <name type="common">Mycoparasitic fungus</name>
    <dbReference type="NCBI Taxonomy" id="41045"/>
    <lineage>
        <taxon>Eukaryota</taxon>
        <taxon>Sar</taxon>
        <taxon>Stramenopiles</taxon>
        <taxon>Oomycota</taxon>
        <taxon>Peronosporomycetes</taxon>
        <taxon>Pythiales</taxon>
        <taxon>Pythiaceae</taxon>
        <taxon>Pythium</taxon>
    </lineage>
</organism>
<evidence type="ECO:0000313" key="3">
    <source>
        <dbReference type="Proteomes" id="UP000794436"/>
    </source>
</evidence>
<protein>
    <submittedName>
        <fullName evidence="2">Uncharacterized protein</fullName>
    </submittedName>
</protein>
<dbReference type="EMBL" id="SPLM01000041">
    <property type="protein sequence ID" value="TMW64085.1"/>
    <property type="molecule type" value="Genomic_DNA"/>
</dbReference>
<comment type="caution">
    <text evidence="2">The sequence shown here is derived from an EMBL/GenBank/DDBJ whole genome shotgun (WGS) entry which is preliminary data.</text>
</comment>
<proteinExistence type="predicted"/>
<gene>
    <name evidence="2" type="ORF">Poli38472_014202</name>
</gene>
<accession>A0A8K1CK13</accession>
<sequence>MTELALSLPALDPNALFFEDQDHEVLLRESEEFLRSMTRMRRTEGERRSRQKRQNMMERMRDQVKALEWIVEHSDEVRVPELTSSLSTQLVDSESMRMRSFLQRSHQVGREIRRLEQEQSQLKRLVREHKLAQKLLRSWVAPPKKSEWELDIDHWNELSTANYEAWTLDDCVGAMKASLEMIHELGKNNNFVSSGCDFMGWKDRRRVDIETSTMHFGFVKEFPKSDAKHIFELFWDMHFSAESLCQHMMGWTNKLHVQLLQKVSEDIYIFRNDTKYSGIDMHFHTVYIMFRLRTPTGFMHCIRTAPSPGIQSVFEGNSGWMNNFYWTYMDAIPDAITGDLTGCRVSFSGLISSHMAFVNRMMLEMVMTLVRAEHSFIMPLFLEV</sequence>
<feature type="coiled-coil region" evidence="1">
    <location>
        <begin position="108"/>
        <end position="135"/>
    </location>
</feature>
<dbReference type="Proteomes" id="UP000794436">
    <property type="component" value="Unassembled WGS sequence"/>
</dbReference>